<name>A0A2G7FWX1_9EURO</name>
<accession>A0A2G7FWX1</accession>
<comment type="caution">
    <text evidence="1">The sequence shown here is derived from an EMBL/GenBank/DDBJ whole genome shotgun (WGS) entry which is preliminary data.</text>
</comment>
<dbReference type="Proteomes" id="UP000231358">
    <property type="component" value="Unassembled WGS sequence"/>
</dbReference>
<sequence length="540" mass="60223">MKKPYAYFVVNMARTNFIQSAATMPSIHARALGAYVRMPDGGLIRCVGLHSQWIQNTWSAIRSTVTATSPSLAHCFKVCLPVSEADFGLQEVDIYERHRANTESIVGFILKPAPPGWMIGTLSIDQFFADLILDRMNVTATTFQVVAEPPVDLTVERIVNLFDKELRYRVQNDQWKTQGREYFATKVQFFVQHNSTLQLCLPAFPCKSSNLEKVMGVLPDRGEEIALRGLHAFAQKIEQIYPPGARILIISDGHVFSDCIGVDDETVDEYGEHLKVLNRAISLAMGEETSRVQFQSLVDLFNLTSLSLLSSPNPVGTLSLPKLQHYLTTNLDDTAELCRRILTAGCQPSEESLRTQIESGDESTLALYRGFSRFMLQDLEQHPLTQSLSRSCRKKLATRVSFEMILRNQAYSNLIELMFPDCLRLSIHAHNNSGPKFGIRLFDTATVRAIRQLDSVGSDDNNGDDASAATASHLLHIPTPWHNCIVEVAGDPKLYIVKYGVIKDSLLTDKYSSELIKGNLAKGEGAFVSLERPLNPVRTA</sequence>
<dbReference type="InterPro" id="IPR007817">
    <property type="entry name" value="Isocyanide_synthase_DIT1"/>
</dbReference>
<dbReference type="PANTHER" id="PTHR37285:SF5">
    <property type="entry name" value="SPORE WALL MATURATION PROTEIN DIT1"/>
    <property type="match status" value="1"/>
</dbReference>
<reference evidence="1 2" key="1">
    <citation type="submission" date="2017-05" db="EMBL/GenBank/DDBJ databases">
        <title>Genome sequence for an aflatoxigenic pathogen of Argentinian peanut, Aspergillus arachidicola.</title>
        <authorList>
            <person name="Moore G."/>
            <person name="Beltz S.B."/>
            <person name="Mack B.M."/>
        </authorList>
    </citation>
    <scope>NUCLEOTIDE SEQUENCE [LARGE SCALE GENOMIC DNA]</scope>
    <source>
        <strain evidence="1 2">CBS 117610</strain>
    </source>
</reference>
<dbReference type="AlphaFoldDB" id="A0A2G7FWX1"/>
<protein>
    <submittedName>
        <fullName evidence="1">Spore wall maturation protein DIT1</fullName>
    </submittedName>
</protein>
<dbReference type="Pfam" id="PF05141">
    <property type="entry name" value="DIT1_PvcA"/>
    <property type="match status" value="1"/>
</dbReference>
<proteinExistence type="predicted"/>
<evidence type="ECO:0000313" key="2">
    <source>
        <dbReference type="Proteomes" id="UP000231358"/>
    </source>
</evidence>
<keyword evidence="2" id="KW-1185">Reference proteome</keyword>
<organism evidence="1 2">
    <name type="scientific">Aspergillus arachidicola</name>
    <dbReference type="NCBI Taxonomy" id="656916"/>
    <lineage>
        <taxon>Eukaryota</taxon>
        <taxon>Fungi</taxon>
        <taxon>Dikarya</taxon>
        <taxon>Ascomycota</taxon>
        <taxon>Pezizomycotina</taxon>
        <taxon>Eurotiomycetes</taxon>
        <taxon>Eurotiomycetidae</taxon>
        <taxon>Eurotiales</taxon>
        <taxon>Aspergillaceae</taxon>
        <taxon>Aspergillus</taxon>
        <taxon>Aspergillus subgen. Circumdati</taxon>
    </lineage>
</organism>
<evidence type="ECO:0000313" key="1">
    <source>
        <dbReference type="EMBL" id="PIG85072.1"/>
    </source>
</evidence>
<dbReference type="PANTHER" id="PTHR37285">
    <property type="entry name" value="SPORE WALL MATURATION PROTEIN DIT1"/>
    <property type="match status" value="1"/>
</dbReference>
<dbReference type="STRING" id="656916.A0A2G7FWX1"/>
<gene>
    <name evidence="1" type="ORF">AARAC_000606</name>
</gene>
<dbReference type="EMBL" id="NEXV01000350">
    <property type="protein sequence ID" value="PIG85072.1"/>
    <property type="molecule type" value="Genomic_DNA"/>
</dbReference>